<accession>A0A1H3LCW1</accession>
<dbReference type="PANTHER" id="PTHR18964:SF149">
    <property type="entry name" value="BIFUNCTIONAL UDP-N-ACETYLGLUCOSAMINE 2-EPIMERASE_N-ACETYLMANNOSAMINE KINASE"/>
    <property type="match status" value="1"/>
</dbReference>
<dbReference type="InterPro" id="IPR049874">
    <property type="entry name" value="ROK_cs"/>
</dbReference>
<comment type="similarity">
    <text evidence="1">Belongs to the ROK (NagC/XylR) family.</text>
</comment>
<dbReference type="GO" id="GO:0016301">
    <property type="term" value="F:kinase activity"/>
    <property type="evidence" value="ECO:0007669"/>
    <property type="project" value="UniProtKB-KW"/>
</dbReference>
<dbReference type="EMBL" id="FNPV01000003">
    <property type="protein sequence ID" value="SDY62242.1"/>
    <property type="molecule type" value="Genomic_DNA"/>
</dbReference>
<proteinExistence type="inferred from homology"/>
<name>A0A1H3LCW1_9FIRM</name>
<keyword evidence="2" id="KW-0808">Transferase</keyword>
<dbReference type="Pfam" id="PF00480">
    <property type="entry name" value="ROK"/>
    <property type="match status" value="1"/>
</dbReference>
<organism evidence="2 3">
    <name type="scientific">Tindallia californiensis</name>
    <dbReference type="NCBI Taxonomy" id="159292"/>
    <lineage>
        <taxon>Bacteria</taxon>
        <taxon>Bacillati</taxon>
        <taxon>Bacillota</taxon>
        <taxon>Clostridia</taxon>
        <taxon>Peptostreptococcales</taxon>
        <taxon>Tindalliaceae</taxon>
        <taxon>Tindallia</taxon>
    </lineage>
</organism>
<dbReference type="InterPro" id="IPR043129">
    <property type="entry name" value="ATPase_NBD"/>
</dbReference>
<dbReference type="Proteomes" id="UP000199230">
    <property type="component" value="Unassembled WGS sequence"/>
</dbReference>
<evidence type="ECO:0000256" key="1">
    <source>
        <dbReference type="ARBA" id="ARBA00006479"/>
    </source>
</evidence>
<keyword evidence="2" id="KW-0418">Kinase</keyword>
<gene>
    <name evidence="2" type="ORF">SAMN05192546_103165</name>
</gene>
<reference evidence="2 3" key="1">
    <citation type="submission" date="2016-10" db="EMBL/GenBank/DDBJ databases">
        <authorList>
            <person name="de Groot N.N."/>
        </authorList>
    </citation>
    <scope>NUCLEOTIDE SEQUENCE [LARGE SCALE GENOMIC DNA]</scope>
    <source>
        <strain evidence="2 3">APO</strain>
    </source>
</reference>
<evidence type="ECO:0000313" key="2">
    <source>
        <dbReference type="EMBL" id="SDY62242.1"/>
    </source>
</evidence>
<dbReference type="InterPro" id="IPR000600">
    <property type="entry name" value="ROK"/>
</dbReference>
<dbReference type="SUPFAM" id="SSF53067">
    <property type="entry name" value="Actin-like ATPase domain"/>
    <property type="match status" value="1"/>
</dbReference>
<dbReference type="Gene3D" id="3.30.420.40">
    <property type="match status" value="2"/>
</dbReference>
<dbReference type="AlphaFoldDB" id="A0A1H3LCW1"/>
<protein>
    <submittedName>
        <fullName evidence="2">Glucokinase</fullName>
    </submittedName>
</protein>
<dbReference type="STRING" id="159292.SAMN05192546_103165"/>
<sequence length="325" mass="35023">MRLVYYIGIDLGGSSVKAGIVTEQGTVVLKDKKPTRSKEGSDTIIRDIATLVEELLVASELDGQEVGGIGVGIPGAASKEGFVYFATNIFWTDIPLGETLGKMTGKPVFVANDATMAAVAEYRLGVTQQAANSVFLTLGTGLGGGIIINHQVYSGHHGIGTEVGHMTVGHNWDYDCTCGNNGCWETFASGTAMKNHAKKLLSQKTPSVLKEKTKDDPDHISIWHLFEGAKEGDEVCLQVVQRMTRYLAVGIANLINLFDPEIIALGGGISAASDFFLDELKLQVSERIYVKKMNLTRIEVSQLGNDAGIIGAAMYARDEERRNNL</sequence>
<dbReference type="PROSITE" id="PS01125">
    <property type="entry name" value="ROK"/>
    <property type="match status" value="1"/>
</dbReference>
<dbReference type="PANTHER" id="PTHR18964">
    <property type="entry name" value="ROK (REPRESSOR, ORF, KINASE) FAMILY"/>
    <property type="match status" value="1"/>
</dbReference>
<evidence type="ECO:0000313" key="3">
    <source>
        <dbReference type="Proteomes" id="UP000199230"/>
    </source>
</evidence>
<keyword evidence="3" id="KW-1185">Reference proteome</keyword>